<dbReference type="GO" id="GO:0016020">
    <property type="term" value="C:membrane"/>
    <property type="evidence" value="ECO:0007669"/>
    <property type="project" value="UniProtKB-SubCell"/>
</dbReference>
<keyword evidence="3 7" id="KW-0732">Signal</keyword>
<reference evidence="9" key="1">
    <citation type="submission" date="2024-02" db="UniProtKB">
        <authorList>
            <consortium name="WormBaseParasite"/>
        </authorList>
    </citation>
    <scope>IDENTIFICATION</scope>
</reference>
<accession>A0AAF3JA15</accession>
<evidence type="ECO:0000256" key="4">
    <source>
        <dbReference type="ARBA" id="ARBA00022989"/>
    </source>
</evidence>
<evidence type="ECO:0008006" key="10">
    <source>
        <dbReference type="Google" id="ProtNLM"/>
    </source>
</evidence>
<name>A0AAF3JA15_9BILA</name>
<dbReference type="PANTHER" id="PTHR13055:SF12">
    <property type="entry name" value="LD40707P"/>
    <property type="match status" value="1"/>
</dbReference>
<dbReference type="AlphaFoldDB" id="A0AAF3JA15"/>
<evidence type="ECO:0000256" key="6">
    <source>
        <dbReference type="SAM" id="Phobius"/>
    </source>
</evidence>
<feature type="compositionally biased region" description="Acidic residues" evidence="5">
    <location>
        <begin position="365"/>
        <end position="376"/>
    </location>
</feature>
<feature type="region of interest" description="Disordered" evidence="5">
    <location>
        <begin position="364"/>
        <end position="384"/>
    </location>
</feature>
<dbReference type="Proteomes" id="UP000887575">
    <property type="component" value="Unassembled WGS sequence"/>
</dbReference>
<keyword evidence="4 6" id="KW-1133">Transmembrane helix</keyword>
<evidence type="ECO:0000256" key="2">
    <source>
        <dbReference type="ARBA" id="ARBA00022692"/>
    </source>
</evidence>
<feature type="chain" id="PRO_5042087356" description="Plexin domain-containing protein 2" evidence="7">
    <location>
        <begin position="20"/>
        <end position="460"/>
    </location>
</feature>
<keyword evidence="8" id="KW-1185">Reference proteome</keyword>
<evidence type="ECO:0000313" key="9">
    <source>
        <dbReference type="WBParaSite" id="MBELARI_LOCUS5728"/>
    </source>
</evidence>
<comment type="subcellular location">
    <subcellularLocation>
        <location evidence="1">Membrane</location>
        <topology evidence="1">Single-pass type I membrane protein</topology>
    </subcellularLocation>
</comment>
<dbReference type="PANTHER" id="PTHR13055">
    <property type="entry name" value="TUMOR ENDOTHELIAL MARKER 7 RELATED"/>
    <property type="match status" value="1"/>
</dbReference>
<evidence type="ECO:0000313" key="8">
    <source>
        <dbReference type="Proteomes" id="UP000887575"/>
    </source>
</evidence>
<feature type="signal peptide" evidence="7">
    <location>
        <begin position="1"/>
        <end position="19"/>
    </location>
</feature>
<organism evidence="8 9">
    <name type="scientific">Mesorhabditis belari</name>
    <dbReference type="NCBI Taxonomy" id="2138241"/>
    <lineage>
        <taxon>Eukaryota</taxon>
        <taxon>Metazoa</taxon>
        <taxon>Ecdysozoa</taxon>
        <taxon>Nematoda</taxon>
        <taxon>Chromadorea</taxon>
        <taxon>Rhabditida</taxon>
        <taxon>Rhabditina</taxon>
        <taxon>Rhabditomorpha</taxon>
        <taxon>Rhabditoidea</taxon>
        <taxon>Rhabditidae</taxon>
        <taxon>Mesorhabditinae</taxon>
        <taxon>Mesorhabditis</taxon>
    </lineage>
</organism>
<protein>
    <recommendedName>
        <fullName evidence="10">Plexin domain-containing protein 2</fullName>
    </recommendedName>
</protein>
<keyword evidence="6" id="KW-0472">Membrane</keyword>
<proteinExistence type="predicted"/>
<evidence type="ECO:0000256" key="3">
    <source>
        <dbReference type="ARBA" id="ARBA00022729"/>
    </source>
</evidence>
<dbReference type="InterPro" id="IPR031152">
    <property type="entry name" value="PLXDC"/>
</dbReference>
<dbReference type="WBParaSite" id="MBELARI_LOCUS5728">
    <property type="protein sequence ID" value="MBELARI_LOCUS5728"/>
    <property type="gene ID" value="MBELARI_LOCUS5728"/>
</dbReference>
<evidence type="ECO:0000256" key="5">
    <source>
        <dbReference type="SAM" id="MobiDB-lite"/>
    </source>
</evidence>
<sequence length="460" mass="52422">MQLFCRCLLFVSLCTILIALDLPIYLRYEDTGPDHILLPRHSVEKRRFRRLAERTDEEDDGDYAGEGWTLPTDVKEERVGDEDHTYYMMTSMINNKTEVTKNWIDVDLMLTQENVTGNRRHVQLVNGHRKAIGVNLTFVFPFYGHNMTNVTIATGGFLYVGDQTHSWLAATQYIAPLMANFNTLRNGSDILYADDGEQFVCEWRRVQLRGQETKGPFNFQLTLLKSGDITFVYKDVPIPINDISEDQHPVKLGISDAYLYEHKKGMGNGAAKRVIYEYHRIEIAHENAINNSVIRLKAQPTCQQFTTCSNCSNATIEHFNCSWCHAKKEHGGPFCTDSGGLHRRRQQWVENNCKDQSRTIYCNGNDDENEIEDNDDSTTSTIASTNATKTNGEHLEKNARGSMGISTLLLLCVTVVATVAWLAYAYYNPHTPSGQLLIKYRPSRWRAPMSHVRYSASVHM</sequence>
<feature type="transmembrane region" description="Helical" evidence="6">
    <location>
        <begin position="403"/>
        <end position="427"/>
    </location>
</feature>
<evidence type="ECO:0000256" key="7">
    <source>
        <dbReference type="SAM" id="SignalP"/>
    </source>
</evidence>
<keyword evidence="2 6" id="KW-0812">Transmembrane</keyword>
<evidence type="ECO:0000256" key="1">
    <source>
        <dbReference type="ARBA" id="ARBA00004479"/>
    </source>
</evidence>